<evidence type="ECO:0000313" key="2">
    <source>
        <dbReference type="Proteomes" id="UP000034316"/>
    </source>
</evidence>
<accession>A0A0G0G9I2</accession>
<reference evidence="1 2" key="1">
    <citation type="journal article" date="2015" name="Nature">
        <title>rRNA introns, odd ribosomes, and small enigmatic genomes across a large radiation of phyla.</title>
        <authorList>
            <person name="Brown C.T."/>
            <person name="Hug L.A."/>
            <person name="Thomas B.C."/>
            <person name="Sharon I."/>
            <person name="Castelle C.J."/>
            <person name="Singh A."/>
            <person name="Wilkins M.J."/>
            <person name="Williams K.H."/>
            <person name="Banfield J.F."/>
        </authorList>
    </citation>
    <scope>NUCLEOTIDE SEQUENCE [LARGE SCALE GENOMIC DNA]</scope>
</reference>
<dbReference type="AlphaFoldDB" id="A0A0G0G9I2"/>
<proteinExistence type="predicted"/>
<dbReference type="EMBL" id="LBRB01000015">
    <property type="protein sequence ID" value="KKP88377.1"/>
    <property type="molecule type" value="Genomic_DNA"/>
</dbReference>
<protein>
    <submittedName>
        <fullName evidence="1">Uncharacterized protein</fullName>
    </submittedName>
</protein>
<gene>
    <name evidence="1" type="ORF">UR93_C0015G0007</name>
</gene>
<sequence length="166" mass="19468">MEEGASVENRLFSHEEVGGLDFHEISKVAKQLFPRAENVFSLLRNEENCKIQIEKSTLSRYITDKIYLELASSFPGIDFQINSLSTHLYIKAIQQKRIIRKGFLFRPVEVTHVNKTAVMRINKYTHFICVYDSMFFMSVRDTLKFFTDKYPEVFARFTISCNFQLS</sequence>
<name>A0A0G0G9I2_9BACT</name>
<dbReference type="Proteomes" id="UP000034316">
    <property type="component" value="Unassembled WGS sequence"/>
</dbReference>
<organism evidence="1 2">
    <name type="scientific">Berkelbacteria bacterium GW2011_GWA2_35_9</name>
    <dbReference type="NCBI Taxonomy" id="1618333"/>
    <lineage>
        <taxon>Bacteria</taxon>
        <taxon>Candidatus Berkelbacteria</taxon>
    </lineage>
</organism>
<evidence type="ECO:0000313" key="1">
    <source>
        <dbReference type="EMBL" id="KKP88377.1"/>
    </source>
</evidence>
<comment type="caution">
    <text evidence="1">The sequence shown here is derived from an EMBL/GenBank/DDBJ whole genome shotgun (WGS) entry which is preliminary data.</text>
</comment>